<reference evidence="2 3" key="1">
    <citation type="journal article" date="2023" name="Proc. Natl. Acad. Sci. U.S.A.">
        <title>A global phylogenomic analysis of the shiitake genus Lentinula.</title>
        <authorList>
            <person name="Sierra-Patev S."/>
            <person name="Min B."/>
            <person name="Naranjo-Ortiz M."/>
            <person name="Looney B."/>
            <person name="Konkel Z."/>
            <person name="Slot J.C."/>
            <person name="Sakamoto Y."/>
            <person name="Steenwyk J.L."/>
            <person name="Rokas A."/>
            <person name="Carro J."/>
            <person name="Camarero S."/>
            <person name="Ferreira P."/>
            <person name="Molpeceres G."/>
            <person name="Ruiz-Duenas F.J."/>
            <person name="Serrano A."/>
            <person name="Henrissat B."/>
            <person name="Drula E."/>
            <person name="Hughes K.W."/>
            <person name="Mata J.L."/>
            <person name="Ishikawa N.K."/>
            <person name="Vargas-Isla R."/>
            <person name="Ushijima S."/>
            <person name="Smith C.A."/>
            <person name="Donoghue J."/>
            <person name="Ahrendt S."/>
            <person name="Andreopoulos W."/>
            <person name="He G."/>
            <person name="LaButti K."/>
            <person name="Lipzen A."/>
            <person name="Ng V."/>
            <person name="Riley R."/>
            <person name="Sandor L."/>
            <person name="Barry K."/>
            <person name="Martinez A.T."/>
            <person name="Xiao Y."/>
            <person name="Gibbons J.G."/>
            <person name="Terashima K."/>
            <person name="Grigoriev I.V."/>
            <person name="Hibbett D."/>
        </authorList>
    </citation>
    <scope>NUCLEOTIDE SEQUENCE [LARGE SCALE GENOMIC DNA]</scope>
    <source>
        <strain evidence="2 3">TFB7810</strain>
    </source>
</reference>
<proteinExistence type="predicted"/>
<dbReference type="EMBL" id="JANVFU010000005">
    <property type="protein sequence ID" value="KAJ3745293.1"/>
    <property type="molecule type" value="Genomic_DNA"/>
</dbReference>
<name>A0A9W8P1Y0_9AGAR</name>
<gene>
    <name evidence="2" type="ORF">DFH05DRAFT_1002555</name>
</gene>
<comment type="caution">
    <text evidence="2">The sequence shown here is derived from an EMBL/GenBank/DDBJ whole genome shotgun (WGS) entry which is preliminary data.</text>
</comment>
<keyword evidence="3" id="KW-1185">Reference proteome</keyword>
<feature type="transmembrane region" description="Helical" evidence="1">
    <location>
        <begin position="53"/>
        <end position="72"/>
    </location>
</feature>
<keyword evidence="1" id="KW-0812">Transmembrane</keyword>
<evidence type="ECO:0000313" key="2">
    <source>
        <dbReference type="EMBL" id="KAJ3745293.1"/>
    </source>
</evidence>
<dbReference type="Proteomes" id="UP001142393">
    <property type="component" value="Unassembled WGS sequence"/>
</dbReference>
<evidence type="ECO:0000313" key="3">
    <source>
        <dbReference type="Proteomes" id="UP001142393"/>
    </source>
</evidence>
<evidence type="ECO:0000256" key="1">
    <source>
        <dbReference type="SAM" id="Phobius"/>
    </source>
</evidence>
<organism evidence="2 3">
    <name type="scientific">Lentinula detonsa</name>
    <dbReference type="NCBI Taxonomy" id="2804962"/>
    <lineage>
        <taxon>Eukaryota</taxon>
        <taxon>Fungi</taxon>
        <taxon>Dikarya</taxon>
        <taxon>Basidiomycota</taxon>
        <taxon>Agaricomycotina</taxon>
        <taxon>Agaricomycetes</taxon>
        <taxon>Agaricomycetidae</taxon>
        <taxon>Agaricales</taxon>
        <taxon>Marasmiineae</taxon>
        <taxon>Omphalotaceae</taxon>
        <taxon>Lentinula</taxon>
    </lineage>
</organism>
<sequence length="73" mass="8314">MYLFLVLHISSIPIVFTIPFITHCLFLRFVSLLLTCCCHTFSVFFSSTYGCTSYSYATYTCILLLVVLILPVC</sequence>
<accession>A0A9W8P1Y0</accession>
<feature type="transmembrane region" description="Helical" evidence="1">
    <location>
        <begin position="6"/>
        <end position="22"/>
    </location>
</feature>
<protein>
    <submittedName>
        <fullName evidence="2">Uncharacterized protein</fullName>
    </submittedName>
</protein>
<keyword evidence="1" id="KW-1133">Transmembrane helix</keyword>
<dbReference type="AlphaFoldDB" id="A0A9W8P1Y0"/>
<keyword evidence="1" id="KW-0472">Membrane</keyword>